<gene>
    <name evidence="3" type="primary">LOC114340906</name>
</gene>
<dbReference type="PROSITE" id="PS50800">
    <property type="entry name" value="SAP"/>
    <property type="match status" value="1"/>
</dbReference>
<dbReference type="Pfam" id="PF02037">
    <property type="entry name" value="SAP"/>
    <property type="match status" value="1"/>
</dbReference>
<dbReference type="KEGG" id="dvv:114340906"/>
<protein>
    <submittedName>
        <fullName evidence="3">Uncharacterized protein LOC114340906</fullName>
    </submittedName>
</protein>
<evidence type="ECO:0000256" key="1">
    <source>
        <dbReference type="SAM" id="Coils"/>
    </source>
</evidence>
<dbReference type="Gene3D" id="1.10.720.30">
    <property type="entry name" value="SAP domain"/>
    <property type="match status" value="1"/>
</dbReference>
<dbReference type="PANTHER" id="PTHR45823:SF1">
    <property type="entry name" value="T-SNARE COILED-COIL HOMOLOGY DOMAIN-CONTAINING PROTEIN"/>
    <property type="match status" value="1"/>
</dbReference>
<dbReference type="SUPFAM" id="SSF68906">
    <property type="entry name" value="SAP domain"/>
    <property type="match status" value="1"/>
</dbReference>
<feature type="domain" description="SAP" evidence="2">
    <location>
        <begin position="9"/>
        <end position="43"/>
    </location>
</feature>
<dbReference type="InParanoid" id="A0A6P7GNA4"/>
<name>A0A6P7GNA4_DIAVI</name>
<keyword evidence="1" id="KW-0175">Coiled coil</keyword>
<reference evidence="3" key="1">
    <citation type="submission" date="2025-08" db="UniProtKB">
        <authorList>
            <consortium name="RefSeq"/>
        </authorList>
    </citation>
    <scope>IDENTIFICATION</scope>
    <source>
        <tissue evidence="3">Whole insect</tissue>
    </source>
</reference>
<organism evidence="3">
    <name type="scientific">Diabrotica virgifera virgifera</name>
    <name type="common">western corn rootworm</name>
    <dbReference type="NCBI Taxonomy" id="50390"/>
    <lineage>
        <taxon>Eukaryota</taxon>
        <taxon>Metazoa</taxon>
        <taxon>Ecdysozoa</taxon>
        <taxon>Arthropoda</taxon>
        <taxon>Hexapoda</taxon>
        <taxon>Insecta</taxon>
        <taxon>Pterygota</taxon>
        <taxon>Neoptera</taxon>
        <taxon>Endopterygota</taxon>
        <taxon>Coleoptera</taxon>
        <taxon>Polyphaga</taxon>
        <taxon>Cucujiformia</taxon>
        <taxon>Chrysomeloidea</taxon>
        <taxon>Chrysomelidae</taxon>
        <taxon>Galerucinae</taxon>
        <taxon>Diabroticina</taxon>
        <taxon>Diabroticites</taxon>
        <taxon>Diabrotica</taxon>
    </lineage>
</organism>
<evidence type="ECO:0000313" key="3">
    <source>
        <dbReference type="RefSeq" id="XP_028147482.1"/>
    </source>
</evidence>
<dbReference type="RefSeq" id="XP_028147482.1">
    <property type="nucleotide sequence ID" value="XM_028291681.1"/>
</dbReference>
<accession>A0A6P7GNA4</accession>
<dbReference type="InterPro" id="IPR003034">
    <property type="entry name" value="SAP_dom"/>
</dbReference>
<dbReference type="SMART" id="SM00513">
    <property type="entry name" value="SAP"/>
    <property type="match status" value="1"/>
</dbReference>
<dbReference type="PANTHER" id="PTHR45823">
    <property type="entry name" value="T-SNARE COILED-COIL HOMOLOGY DOMAIN-CONTAINING PROTEIN"/>
    <property type="match status" value="1"/>
</dbReference>
<evidence type="ECO:0000259" key="2">
    <source>
        <dbReference type="PROSITE" id="PS50800"/>
    </source>
</evidence>
<dbReference type="InterPro" id="IPR036361">
    <property type="entry name" value="SAP_dom_sf"/>
</dbReference>
<proteinExistence type="predicted"/>
<feature type="coiled-coil region" evidence="1">
    <location>
        <begin position="158"/>
        <end position="185"/>
    </location>
</feature>
<sequence>MSSQYKPKVCDLRVTELRIELEIRELDSAGKKADLLDRLKNALKEEDHDPETYVFEDRHAALISSISNDITSLENKVSGDITSLENKVSGEIFQVSGDVSKVSANITSLEHRASSDILKVSGDISSLEISSDILKVSGDISSLESKMTDKISKVTSDFDKISSIKSTFEEKIKELEKKMEETEKADKGMEPILTDIKDDETKYKLEPRPIVEGSVSHARVKVPNFDGKSSWNNYMKQFESAARANGWSEKEKAVNLTIALRGDALDVLQTIAVEETDDFEQLKKRLNMRYGHEHLEHVAV</sequence>
<dbReference type="OrthoDB" id="79455at2759"/>
<dbReference type="AlphaFoldDB" id="A0A6P7GNA4"/>